<keyword evidence="1" id="KW-0472">Membrane</keyword>
<evidence type="ECO:0008006" key="4">
    <source>
        <dbReference type="Google" id="ProtNLM"/>
    </source>
</evidence>
<dbReference type="AlphaFoldDB" id="A0A3N4KQD8"/>
<protein>
    <recommendedName>
        <fullName evidence="4">NADH-ubiquinone oxidoreductase B15 subunit</fullName>
    </recommendedName>
</protein>
<dbReference type="PANTHER" id="PTHR39476:SF1">
    <property type="entry name" value="NADH DEHYDROGENASE [UBIQUINONE] 1 BETA SUBCOMPLEX SUBUNIT 4"/>
    <property type="match status" value="1"/>
</dbReference>
<name>A0A3N4KQD8_9PEZI</name>
<accession>A0A3N4KQD8</accession>
<gene>
    <name evidence="2" type="ORF">P167DRAFT_522561</name>
</gene>
<reference evidence="2 3" key="1">
    <citation type="journal article" date="2018" name="Nat. Ecol. Evol.">
        <title>Pezizomycetes genomes reveal the molecular basis of ectomycorrhizal truffle lifestyle.</title>
        <authorList>
            <person name="Murat C."/>
            <person name="Payen T."/>
            <person name="Noel B."/>
            <person name="Kuo A."/>
            <person name="Morin E."/>
            <person name="Chen J."/>
            <person name="Kohler A."/>
            <person name="Krizsan K."/>
            <person name="Balestrini R."/>
            <person name="Da Silva C."/>
            <person name="Montanini B."/>
            <person name="Hainaut M."/>
            <person name="Levati E."/>
            <person name="Barry K.W."/>
            <person name="Belfiori B."/>
            <person name="Cichocki N."/>
            <person name="Clum A."/>
            <person name="Dockter R.B."/>
            <person name="Fauchery L."/>
            <person name="Guy J."/>
            <person name="Iotti M."/>
            <person name="Le Tacon F."/>
            <person name="Lindquist E.A."/>
            <person name="Lipzen A."/>
            <person name="Malagnac F."/>
            <person name="Mello A."/>
            <person name="Molinier V."/>
            <person name="Miyauchi S."/>
            <person name="Poulain J."/>
            <person name="Riccioni C."/>
            <person name="Rubini A."/>
            <person name="Sitrit Y."/>
            <person name="Splivallo R."/>
            <person name="Traeger S."/>
            <person name="Wang M."/>
            <person name="Zifcakova L."/>
            <person name="Wipf D."/>
            <person name="Zambonelli A."/>
            <person name="Paolocci F."/>
            <person name="Nowrousian M."/>
            <person name="Ottonello S."/>
            <person name="Baldrian P."/>
            <person name="Spatafora J.W."/>
            <person name="Henrissat B."/>
            <person name="Nagy L.G."/>
            <person name="Aury J.M."/>
            <person name="Wincker P."/>
            <person name="Grigoriev I.V."/>
            <person name="Bonfante P."/>
            <person name="Martin F.M."/>
        </authorList>
    </citation>
    <scope>NUCLEOTIDE SEQUENCE [LARGE SCALE GENOMIC DNA]</scope>
    <source>
        <strain evidence="2 3">CCBAS932</strain>
    </source>
</reference>
<dbReference type="EMBL" id="ML119126">
    <property type="protein sequence ID" value="RPB12813.1"/>
    <property type="molecule type" value="Genomic_DNA"/>
</dbReference>
<evidence type="ECO:0000256" key="1">
    <source>
        <dbReference type="SAM" id="Phobius"/>
    </source>
</evidence>
<keyword evidence="1" id="KW-1133">Transmembrane helix</keyword>
<proteinExistence type="predicted"/>
<dbReference type="STRING" id="1392247.A0A3N4KQD8"/>
<sequence>MAGHHHDVLHKDPALTKYAALNTNRFRYFRWNNRTAKLSFIYVVAIPVALGVLAFKTDGKYEFRGKRRGDIISEY</sequence>
<dbReference type="PANTHER" id="PTHR39476">
    <property type="entry name" value="NADH:UBIQUINONE OXIDOREDUCTASE 6.6KD SUBUNIT"/>
    <property type="match status" value="1"/>
</dbReference>
<keyword evidence="1" id="KW-0812">Transmembrane</keyword>
<organism evidence="2 3">
    <name type="scientific">Morchella conica CCBAS932</name>
    <dbReference type="NCBI Taxonomy" id="1392247"/>
    <lineage>
        <taxon>Eukaryota</taxon>
        <taxon>Fungi</taxon>
        <taxon>Dikarya</taxon>
        <taxon>Ascomycota</taxon>
        <taxon>Pezizomycotina</taxon>
        <taxon>Pezizomycetes</taxon>
        <taxon>Pezizales</taxon>
        <taxon>Morchellaceae</taxon>
        <taxon>Morchella</taxon>
    </lineage>
</organism>
<dbReference type="OrthoDB" id="15108at2759"/>
<keyword evidence="3" id="KW-1185">Reference proteome</keyword>
<evidence type="ECO:0000313" key="2">
    <source>
        <dbReference type="EMBL" id="RPB12813.1"/>
    </source>
</evidence>
<feature type="transmembrane region" description="Helical" evidence="1">
    <location>
        <begin position="39"/>
        <end position="57"/>
    </location>
</feature>
<evidence type="ECO:0000313" key="3">
    <source>
        <dbReference type="Proteomes" id="UP000277580"/>
    </source>
</evidence>
<dbReference type="Proteomes" id="UP000277580">
    <property type="component" value="Unassembled WGS sequence"/>
</dbReference>
<dbReference type="InParanoid" id="A0A3N4KQD8"/>